<reference evidence="7 8" key="1">
    <citation type="journal article" date="2011" name="PLoS Genet.">
        <title>Genomic analysis of the necrotrophic fungal pathogens Sclerotinia sclerotiorum and Botrytis cinerea.</title>
        <authorList>
            <person name="Amselem J."/>
            <person name="Cuomo C.A."/>
            <person name="van Kan J.A."/>
            <person name="Viaud M."/>
            <person name="Benito E.P."/>
            <person name="Couloux A."/>
            <person name="Coutinho P.M."/>
            <person name="de Vries R.P."/>
            <person name="Dyer P.S."/>
            <person name="Fillinger S."/>
            <person name="Fournier E."/>
            <person name="Gout L."/>
            <person name="Hahn M."/>
            <person name="Kohn L."/>
            <person name="Lapalu N."/>
            <person name="Plummer K.M."/>
            <person name="Pradier J.M."/>
            <person name="Quevillon E."/>
            <person name="Sharon A."/>
            <person name="Simon A."/>
            <person name="ten Have A."/>
            <person name="Tudzynski B."/>
            <person name="Tudzynski P."/>
            <person name="Wincker P."/>
            <person name="Andrew M."/>
            <person name="Anthouard V."/>
            <person name="Beever R.E."/>
            <person name="Beffa R."/>
            <person name="Benoit I."/>
            <person name="Bouzid O."/>
            <person name="Brault B."/>
            <person name="Chen Z."/>
            <person name="Choquer M."/>
            <person name="Collemare J."/>
            <person name="Cotton P."/>
            <person name="Danchin E.G."/>
            <person name="Da Silva C."/>
            <person name="Gautier A."/>
            <person name="Giraud C."/>
            <person name="Giraud T."/>
            <person name="Gonzalez C."/>
            <person name="Grossetete S."/>
            <person name="Guldener U."/>
            <person name="Henrissat B."/>
            <person name="Howlett B.J."/>
            <person name="Kodira C."/>
            <person name="Kretschmer M."/>
            <person name="Lappartient A."/>
            <person name="Leroch M."/>
            <person name="Levis C."/>
            <person name="Mauceli E."/>
            <person name="Neuveglise C."/>
            <person name="Oeser B."/>
            <person name="Pearson M."/>
            <person name="Poulain J."/>
            <person name="Poussereau N."/>
            <person name="Quesneville H."/>
            <person name="Rascle C."/>
            <person name="Schumacher J."/>
            <person name="Segurens B."/>
            <person name="Sexton A."/>
            <person name="Silva E."/>
            <person name="Sirven C."/>
            <person name="Soanes D.M."/>
            <person name="Talbot N.J."/>
            <person name="Templeton M."/>
            <person name="Yandava C."/>
            <person name="Yarden O."/>
            <person name="Zeng Q."/>
            <person name="Rollins J.A."/>
            <person name="Lebrun M.H."/>
            <person name="Dickman M."/>
        </authorList>
    </citation>
    <scope>NUCLEOTIDE SEQUENCE [LARGE SCALE GENOMIC DNA]</scope>
    <source>
        <strain evidence="7 8">B05.10</strain>
    </source>
</reference>
<dbReference type="PANTHER" id="PTHR12360">
    <property type="entry name" value="NUCLEAR TRANSCRIPTION FACTOR, X-BOX BINDING 1 NFX1"/>
    <property type="match status" value="1"/>
</dbReference>
<dbReference type="OrthoDB" id="6512771at2759"/>
<keyword evidence="1" id="KW-0479">Metal-binding</keyword>
<dbReference type="EMBL" id="CP009816">
    <property type="protein sequence ID" value="ATZ55672.1"/>
    <property type="molecule type" value="Genomic_DNA"/>
</dbReference>
<keyword evidence="3" id="KW-0862">Zinc</keyword>
<dbReference type="VEuPathDB" id="FungiDB:Bcin12g02410"/>
<feature type="domain" description="PHD-type" evidence="6">
    <location>
        <begin position="55"/>
        <end position="110"/>
    </location>
</feature>
<dbReference type="InterPro" id="IPR019786">
    <property type="entry name" value="Zinc_finger_PHD-type_CS"/>
</dbReference>
<evidence type="ECO:0000313" key="8">
    <source>
        <dbReference type="Proteomes" id="UP000001798"/>
    </source>
</evidence>
<dbReference type="GO" id="GO:0000122">
    <property type="term" value="P:negative regulation of transcription by RNA polymerase II"/>
    <property type="evidence" value="ECO:0007669"/>
    <property type="project" value="TreeGrafter"/>
</dbReference>
<evidence type="ECO:0000313" key="7">
    <source>
        <dbReference type="EMBL" id="ATZ55672.1"/>
    </source>
</evidence>
<proteinExistence type="predicted"/>
<gene>
    <name evidence="7" type="ORF">BCIN_12g02410</name>
</gene>
<dbReference type="InterPro" id="IPR034078">
    <property type="entry name" value="NFX1_fam"/>
</dbReference>
<dbReference type="PANTHER" id="PTHR12360:SF12">
    <property type="entry name" value="TRANSCRIPTIONAL REPRESSOR NF-X1"/>
    <property type="match status" value="1"/>
</dbReference>
<evidence type="ECO:0000256" key="3">
    <source>
        <dbReference type="ARBA" id="ARBA00022833"/>
    </source>
</evidence>
<keyword evidence="5" id="KW-0812">Transmembrane</keyword>
<evidence type="ECO:0000259" key="6">
    <source>
        <dbReference type="PROSITE" id="PS50016"/>
    </source>
</evidence>
<dbReference type="Proteomes" id="UP000001798">
    <property type="component" value="Chromosome 12"/>
</dbReference>
<dbReference type="InterPro" id="IPR019787">
    <property type="entry name" value="Znf_PHD-finger"/>
</dbReference>
<organism evidence="7 8">
    <name type="scientific">Botryotinia fuckeliana (strain B05.10)</name>
    <name type="common">Noble rot fungus</name>
    <name type="synonym">Botrytis cinerea</name>
    <dbReference type="NCBI Taxonomy" id="332648"/>
    <lineage>
        <taxon>Eukaryota</taxon>
        <taxon>Fungi</taxon>
        <taxon>Dikarya</taxon>
        <taxon>Ascomycota</taxon>
        <taxon>Pezizomycotina</taxon>
        <taxon>Leotiomycetes</taxon>
        <taxon>Helotiales</taxon>
        <taxon>Sclerotiniaceae</taxon>
        <taxon>Botrytis</taxon>
    </lineage>
</organism>
<evidence type="ECO:0000256" key="2">
    <source>
        <dbReference type="ARBA" id="ARBA00022771"/>
    </source>
</evidence>
<dbReference type="GO" id="GO:0008270">
    <property type="term" value="F:zinc ion binding"/>
    <property type="evidence" value="ECO:0007669"/>
    <property type="project" value="UniProtKB-KW"/>
</dbReference>
<dbReference type="GO" id="GO:0005634">
    <property type="term" value="C:nucleus"/>
    <property type="evidence" value="ECO:0007669"/>
    <property type="project" value="TreeGrafter"/>
</dbReference>
<dbReference type="PROSITE" id="PS01359">
    <property type="entry name" value="ZF_PHD_1"/>
    <property type="match status" value="1"/>
</dbReference>
<evidence type="ECO:0000256" key="4">
    <source>
        <dbReference type="PROSITE-ProRule" id="PRU00146"/>
    </source>
</evidence>
<dbReference type="PROSITE" id="PS50016">
    <property type="entry name" value="ZF_PHD_2"/>
    <property type="match status" value="1"/>
</dbReference>
<evidence type="ECO:0000256" key="5">
    <source>
        <dbReference type="SAM" id="Phobius"/>
    </source>
</evidence>
<name>A0A384JYS7_BOTFB</name>
<protein>
    <recommendedName>
        <fullName evidence="6">PHD-type domain-containing protein</fullName>
    </recommendedName>
</protein>
<evidence type="ECO:0000256" key="1">
    <source>
        <dbReference type="ARBA" id="ARBA00022723"/>
    </source>
</evidence>
<feature type="transmembrane region" description="Helical" evidence="5">
    <location>
        <begin position="316"/>
        <end position="339"/>
    </location>
</feature>
<dbReference type="KEGG" id="bfu:BCIN_12g02410"/>
<keyword evidence="5" id="KW-1133">Transmembrane helix</keyword>
<dbReference type="RefSeq" id="XP_024552122.1">
    <property type="nucleotide sequence ID" value="XM_024696313.1"/>
</dbReference>
<dbReference type="AlphaFoldDB" id="A0A384JYS7"/>
<keyword evidence="5" id="KW-0472">Membrane</keyword>
<keyword evidence="2 4" id="KW-0863">Zinc-finger</keyword>
<keyword evidence="8" id="KW-1185">Reference proteome</keyword>
<reference evidence="7 8" key="3">
    <citation type="journal article" date="2017" name="Mol. Plant Pathol.">
        <title>A gapless genome sequence of the fungus Botrytis cinerea.</title>
        <authorList>
            <person name="Van Kan J.A."/>
            <person name="Stassen J.H."/>
            <person name="Mosbach A."/>
            <person name="Van Der Lee T.A."/>
            <person name="Faino L."/>
            <person name="Farmer A.D."/>
            <person name="Papasotiriou D.G."/>
            <person name="Zhou S."/>
            <person name="Seidl M.F."/>
            <person name="Cottam E."/>
            <person name="Edel D."/>
            <person name="Hahn M."/>
            <person name="Schwartz D.C."/>
            <person name="Dietrich R.A."/>
            <person name="Widdison S."/>
            <person name="Scalliet G."/>
        </authorList>
    </citation>
    <scope>NUCLEOTIDE SEQUENCE [LARGE SCALE GENOMIC DNA]</scope>
    <source>
        <strain evidence="7 8">B05.10</strain>
    </source>
</reference>
<dbReference type="GO" id="GO:0000977">
    <property type="term" value="F:RNA polymerase II transcription regulatory region sequence-specific DNA binding"/>
    <property type="evidence" value="ECO:0007669"/>
    <property type="project" value="TreeGrafter"/>
</dbReference>
<reference evidence="7 8" key="2">
    <citation type="journal article" date="2012" name="Eukaryot. Cell">
        <title>Genome update of Botrytis cinerea strains B05.10 and T4.</title>
        <authorList>
            <person name="Staats M."/>
            <person name="van Kan J.A."/>
        </authorList>
    </citation>
    <scope>NUCLEOTIDE SEQUENCE [LARGE SCALE GENOMIC DNA]</scope>
    <source>
        <strain evidence="7 8">B05.10</strain>
    </source>
</reference>
<accession>A0A384JYS7</accession>
<dbReference type="InterPro" id="IPR011011">
    <property type="entry name" value="Znf_FYVE_PHD"/>
</dbReference>
<feature type="transmembrane region" description="Helical" evidence="5">
    <location>
        <begin position="213"/>
        <end position="232"/>
    </location>
</feature>
<dbReference type="GeneID" id="36394709"/>
<dbReference type="GO" id="GO:0000981">
    <property type="term" value="F:DNA-binding transcription factor activity, RNA polymerase II-specific"/>
    <property type="evidence" value="ECO:0007669"/>
    <property type="project" value="TreeGrafter"/>
</dbReference>
<sequence>MAKGLAEYITSYFRKTPQVRQSSRQSIELNVVDANGVPLTPPRANQILHEIETGVYMCPFCHNNFRADIAEIWHCHRCYYAYHPGCVIPWAMRSAQSRNNCWNCPTCMLEHSSLPLPSCWCRKHNSKTMRIHAGSCGQSCSQKKRCGTRLNCPTYICSAICHPGPCVKNECTDNCGQEIPQDLASPHRTALDDRSNDIREQFLDSIGFPLKNLWSLILFALVFGSFEIFWAVNRVRRFTKPLENQKFTEGNLRTQEQSFCFVAAAALFPIKFSLWGTALRGINRCLRICLGFSASRQLPTPSYISWRKTKVITAKVVFTILGAIFIIFVFCVPAVLFFGPGRYWMVQTSGTCDSFDTRVKLSDPSVDYFGLHNRTTKDTRFPLDYFYTQTPGTYRYASWKDYESYKSGTDLFNITRINNTILHNQKSSSSEPFDQFWRIMGKFGDKPIHKDFDLLHRSWRLKEGIIVIDSEDPSSSFYKGGALFDRLKPGEIYDSNKTAHLIPNFEIAIQNLRDVRNGTWTATDSENMELVLPELDLHIPLWGLFEKHCVYQSLMRVFRKPTEDSRKTWSTWSRVSNREEVMRTASFGYGGNDGLEVCVRRREYEWTTDGVTVMEPGLGEDLLVPLGLMAVVRRSMRVEQKKVTDACHWPEL</sequence>
<dbReference type="SUPFAM" id="SSF57903">
    <property type="entry name" value="FYVE/PHD zinc finger"/>
    <property type="match status" value="1"/>
</dbReference>